<evidence type="ECO:0000256" key="1">
    <source>
        <dbReference type="SAM" id="MobiDB-lite"/>
    </source>
</evidence>
<feature type="domain" description="MULE transposase" evidence="2">
    <location>
        <begin position="215"/>
        <end position="307"/>
    </location>
</feature>
<feature type="region of interest" description="Disordered" evidence="1">
    <location>
        <begin position="392"/>
        <end position="411"/>
    </location>
</feature>
<comment type="caution">
    <text evidence="3">The sequence shown here is derived from an EMBL/GenBank/DDBJ whole genome shotgun (WGS) entry which is preliminary data.</text>
</comment>
<evidence type="ECO:0000259" key="2">
    <source>
        <dbReference type="Pfam" id="PF10551"/>
    </source>
</evidence>
<reference evidence="3" key="1">
    <citation type="journal article" date="2023" name="bioRxiv">
        <title>Improved chromosome-level genome assembly for marigold (Tagetes erecta).</title>
        <authorList>
            <person name="Jiang F."/>
            <person name="Yuan L."/>
            <person name="Wang S."/>
            <person name="Wang H."/>
            <person name="Xu D."/>
            <person name="Wang A."/>
            <person name="Fan W."/>
        </authorList>
    </citation>
    <scope>NUCLEOTIDE SEQUENCE</scope>
    <source>
        <strain evidence="3">WSJ</strain>
        <tissue evidence="3">Leaf</tissue>
    </source>
</reference>
<gene>
    <name evidence="3" type="ORF">QVD17_30547</name>
</gene>
<evidence type="ECO:0000313" key="4">
    <source>
        <dbReference type="Proteomes" id="UP001229421"/>
    </source>
</evidence>
<dbReference type="PANTHER" id="PTHR47718">
    <property type="entry name" value="OS01G0519700 PROTEIN"/>
    <property type="match status" value="1"/>
</dbReference>
<dbReference type="InterPro" id="IPR018289">
    <property type="entry name" value="MULE_transposase_dom"/>
</dbReference>
<sequence>MIRLCRTLFDTWAGCVWYIMNGLGRLLIDCGVYADHVNVKHMVRKRGNDQILKNHRRGLLTFHSQTVDNCIGTWRWQLLNITRCDHGQLTFQSQLDGMLVDEEDLMIDWQMKKKELTFKSQWLVMKKLEADFYFAKRKGLGYNFMHGMFRVFWAEDGNGLDAGDRDAQMIVDSLEERVMNRQNFSFEFTVVGTELRSLFWVDDVMKCNYEAFGDVLAFDATYGTNMYKMIFVPFTGVDHHKRCVTFAAGLLCDETIESYKWLLSRFLDAHKKQPLLVLTDQDAAMKQVVATVFNESIHQLCMWHIMRKLPVKISVVDGTKTYTVAHIDRHSNIVNEFQVTLELGDNSVSCEKAIENAKKRKGNLRLCGKCKKYVDHDSRNCEKMKRLAAGANGVDHGPSTDGSNSVDPGPSIAGPLAVVPMAVL</sequence>
<proteinExistence type="predicted"/>
<dbReference type="EMBL" id="JAUHHV010000008">
    <property type="protein sequence ID" value="KAK1414788.1"/>
    <property type="molecule type" value="Genomic_DNA"/>
</dbReference>
<dbReference type="PANTHER" id="PTHR47718:SF12">
    <property type="entry name" value="PROTEIN FAR1-RELATED SEQUENCE"/>
    <property type="match status" value="1"/>
</dbReference>
<protein>
    <recommendedName>
        <fullName evidence="2">MULE transposase domain-containing protein</fullName>
    </recommendedName>
</protein>
<dbReference type="Proteomes" id="UP001229421">
    <property type="component" value="Unassembled WGS sequence"/>
</dbReference>
<accession>A0AAD8K3U5</accession>
<dbReference type="Pfam" id="PF10551">
    <property type="entry name" value="MULE"/>
    <property type="match status" value="1"/>
</dbReference>
<name>A0AAD8K3U5_TARER</name>
<organism evidence="3 4">
    <name type="scientific">Tagetes erecta</name>
    <name type="common">African marigold</name>
    <dbReference type="NCBI Taxonomy" id="13708"/>
    <lineage>
        <taxon>Eukaryota</taxon>
        <taxon>Viridiplantae</taxon>
        <taxon>Streptophyta</taxon>
        <taxon>Embryophyta</taxon>
        <taxon>Tracheophyta</taxon>
        <taxon>Spermatophyta</taxon>
        <taxon>Magnoliopsida</taxon>
        <taxon>eudicotyledons</taxon>
        <taxon>Gunneridae</taxon>
        <taxon>Pentapetalae</taxon>
        <taxon>asterids</taxon>
        <taxon>campanulids</taxon>
        <taxon>Asterales</taxon>
        <taxon>Asteraceae</taxon>
        <taxon>Asteroideae</taxon>
        <taxon>Heliantheae alliance</taxon>
        <taxon>Tageteae</taxon>
        <taxon>Tagetes</taxon>
    </lineage>
</organism>
<keyword evidence="4" id="KW-1185">Reference proteome</keyword>
<evidence type="ECO:0000313" key="3">
    <source>
        <dbReference type="EMBL" id="KAK1414788.1"/>
    </source>
</evidence>
<dbReference type="AlphaFoldDB" id="A0AAD8K3U5"/>